<dbReference type="HOGENOM" id="CLU_047042_3_2_1"/>
<dbReference type="FunCoup" id="A0A067Q7X3">
    <property type="interactions" value="163"/>
</dbReference>
<dbReference type="GO" id="GO:0000151">
    <property type="term" value="C:ubiquitin ligase complex"/>
    <property type="evidence" value="ECO:0007669"/>
    <property type="project" value="TreeGrafter"/>
</dbReference>
<dbReference type="GO" id="GO:0032182">
    <property type="term" value="F:ubiquitin-like protein binding"/>
    <property type="evidence" value="ECO:0007669"/>
    <property type="project" value="TreeGrafter"/>
</dbReference>
<accession>A0A067Q7X3</accession>
<dbReference type="PANTHER" id="PTHR12281">
    <property type="entry name" value="RP42 RELATED"/>
    <property type="match status" value="1"/>
</dbReference>
<dbReference type="GO" id="GO:0097602">
    <property type="term" value="F:cullin family protein binding"/>
    <property type="evidence" value="ECO:0007669"/>
    <property type="project" value="TreeGrafter"/>
</dbReference>
<dbReference type="AlphaFoldDB" id="A0A067Q7X3"/>
<dbReference type="Proteomes" id="UP000027265">
    <property type="component" value="Unassembled WGS sequence"/>
</dbReference>
<dbReference type="GO" id="GO:0045116">
    <property type="term" value="P:protein neddylation"/>
    <property type="evidence" value="ECO:0007669"/>
    <property type="project" value="TreeGrafter"/>
</dbReference>
<dbReference type="GO" id="GO:0005886">
    <property type="term" value="C:plasma membrane"/>
    <property type="evidence" value="ECO:0007669"/>
    <property type="project" value="UniProtKB-ARBA"/>
</dbReference>
<dbReference type="Gene3D" id="1.10.238.200">
    <property type="entry name" value="Cullin, PONY binding domain"/>
    <property type="match status" value="1"/>
</dbReference>
<dbReference type="Gene3D" id="1.10.238.10">
    <property type="entry name" value="EF-hand"/>
    <property type="match status" value="1"/>
</dbReference>
<proteinExistence type="predicted"/>
<organism evidence="4 5">
    <name type="scientific">Jaapia argillacea MUCL 33604</name>
    <dbReference type="NCBI Taxonomy" id="933084"/>
    <lineage>
        <taxon>Eukaryota</taxon>
        <taxon>Fungi</taxon>
        <taxon>Dikarya</taxon>
        <taxon>Basidiomycota</taxon>
        <taxon>Agaricomycotina</taxon>
        <taxon>Agaricomycetes</taxon>
        <taxon>Agaricomycetidae</taxon>
        <taxon>Jaapiales</taxon>
        <taxon>Jaapiaceae</taxon>
        <taxon>Jaapia</taxon>
    </lineage>
</organism>
<evidence type="ECO:0000259" key="3">
    <source>
        <dbReference type="PROSITE" id="PS51229"/>
    </source>
</evidence>
<dbReference type="STRING" id="933084.A0A067Q7X3"/>
<dbReference type="InterPro" id="IPR042460">
    <property type="entry name" value="DCN1-like_PONY"/>
</dbReference>
<evidence type="ECO:0000313" key="5">
    <source>
        <dbReference type="Proteomes" id="UP000027265"/>
    </source>
</evidence>
<evidence type="ECO:0000256" key="2">
    <source>
        <dbReference type="SAM" id="MobiDB-lite"/>
    </source>
</evidence>
<keyword evidence="5" id="KW-1185">Reference proteome</keyword>
<dbReference type="InterPro" id="IPR005176">
    <property type="entry name" value="PONY_dom"/>
</dbReference>
<feature type="domain" description="DCUN1" evidence="3">
    <location>
        <begin position="52"/>
        <end position="294"/>
    </location>
</feature>
<dbReference type="GO" id="GO:0031624">
    <property type="term" value="F:ubiquitin conjugating enzyme binding"/>
    <property type="evidence" value="ECO:0007669"/>
    <property type="project" value="TreeGrafter"/>
</dbReference>
<dbReference type="InterPro" id="IPR014764">
    <property type="entry name" value="DCN-prot"/>
</dbReference>
<feature type="region of interest" description="Disordered" evidence="2">
    <location>
        <begin position="1"/>
        <end position="44"/>
    </location>
</feature>
<dbReference type="Pfam" id="PF03556">
    <property type="entry name" value="Cullin_binding"/>
    <property type="match status" value="1"/>
</dbReference>
<comment type="function">
    <text evidence="1">Neddylation of cullins play an essential role in the regulation of SCF-type complexes activity.</text>
</comment>
<dbReference type="InParanoid" id="A0A067Q7X3"/>
<name>A0A067Q7X3_9AGAM</name>
<evidence type="ECO:0000313" key="4">
    <source>
        <dbReference type="EMBL" id="KDQ59592.1"/>
    </source>
</evidence>
<reference evidence="5" key="1">
    <citation type="journal article" date="2014" name="Proc. Natl. Acad. Sci. U.S.A.">
        <title>Extensive sampling of basidiomycete genomes demonstrates inadequacy of the white-rot/brown-rot paradigm for wood decay fungi.</title>
        <authorList>
            <person name="Riley R."/>
            <person name="Salamov A.A."/>
            <person name="Brown D.W."/>
            <person name="Nagy L.G."/>
            <person name="Floudas D."/>
            <person name="Held B.W."/>
            <person name="Levasseur A."/>
            <person name="Lombard V."/>
            <person name="Morin E."/>
            <person name="Otillar R."/>
            <person name="Lindquist E.A."/>
            <person name="Sun H."/>
            <person name="LaButti K.M."/>
            <person name="Schmutz J."/>
            <person name="Jabbour D."/>
            <person name="Luo H."/>
            <person name="Baker S.E."/>
            <person name="Pisabarro A.G."/>
            <person name="Walton J.D."/>
            <person name="Blanchette R.A."/>
            <person name="Henrissat B."/>
            <person name="Martin F."/>
            <person name="Cullen D."/>
            <person name="Hibbett D.S."/>
            <person name="Grigoriev I.V."/>
        </authorList>
    </citation>
    <scope>NUCLEOTIDE SEQUENCE [LARGE SCALE GENOMIC DNA]</scope>
    <source>
        <strain evidence="5">MUCL 33604</strain>
    </source>
</reference>
<dbReference type="FunFam" id="1.10.238.200:FF:000003">
    <property type="entry name" value="DCN1-like protein 3"/>
    <property type="match status" value="1"/>
</dbReference>
<dbReference type="PANTHER" id="PTHR12281:SF12">
    <property type="entry name" value="DEFECTIVE IN CULLIN NEDDYLATION PROTEIN"/>
    <property type="match status" value="1"/>
</dbReference>
<sequence length="302" mass="33663">MHLPSLFCFAPNKKRRRATSQLPETQPTFPKPSPKSAPVRKHSIQKPTYEPYSPARTVELFNTYADPNSNGGEIGPEELERLCADAEIPMEGALPIILAWQLGCKEMGKIEKVEWVTGMDELGISCFPALKLALSDLESLLIYDKPPIALPPPPVAPAPASFANSLSRKKGASLVKEKDGEPYNRTKYAKYASDKQKAFVELYTFCFGFAKPEQSRNLDIEIAAAFWSVLLAPRYPIALDLIEFINEKGTYKAANKDVWSMMLEFCQTVNPNLDNYEADGAWPTMMDDFVIWKTSKSAGADD</sequence>
<dbReference type="EMBL" id="KL197715">
    <property type="protein sequence ID" value="KDQ59592.1"/>
    <property type="molecule type" value="Genomic_DNA"/>
</dbReference>
<feature type="compositionally biased region" description="Polar residues" evidence="2">
    <location>
        <begin position="19"/>
        <end position="28"/>
    </location>
</feature>
<dbReference type="PROSITE" id="PS51229">
    <property type="entry name" value="DCUN1"/>
    <property type="match status" value="1"/>
</dbReference>
<gene>
    <name evidence="4" type="ORF">JAAARDRAFT_626148</name>
</gene>
<dbReference type="OrthoDB" id="27198at2759"/>
<evidence type="ECO:0000256" key="1">
    <source>
        <dbReference type="RuleBase" id="RU410713"/>
    </source>
</evidence>
<protein>
    <recommendedName>
        <fullName evidence="1">Defective in cullin neddylation protein</fullName>
    </recommendedName>
</protein>